<evidence type="ECO:0000313" key="2">
    <source>
        <dbReference type="EMBL" id="GBL84934.1"/>
    </source>
</evidence>
<keyword evidence="3" id="KW-1185">Reference proteome</keyword>
<organism evidence="2 3">
    <name type="scientific">Araneus ventricosus</name>
    <name type="common">Orbweaver spider</name>
    <name type="synonym">Epeira ventricosa</name>
    <dbReference type="NCBI Taxonomy" id="182803"/>
    <lineage>
        <taxon>Eukaryota</taxon>
        <taxon>Metazoa</taxon>
        <taxon>Ecdysozoa</taxon>
        <taxon>Arthropoda</taxon>
        <taxon>Chelicerata</taxon>
        <taxon>Arachnida</taxon>
        <taxon>Araneae</taxon>
        <taxon>Araneomorphae</taxon>
        <taxon>Entelegynae</taxon>
        <taxon>Araneoidea</taxon>
        <taxon>Araneidae</taxon>
        <taxon>Araneus</taxon>
    </lineage>
</organism>
<comment type="caution">
    <text evidence="2">The sequence shown here is derived from an EMBL/GenBank/DDBJ whole genome shotgun (WGS) entry which is preliminary data.</text>
</comment>
<feature type="compositionally biased region" description="Low complexity" evidence="1">
    <location>
        <begin position="53"/>
        <end position="64"/>
    </location>
</feature>
<reference evidence="2 3" key="1">
    <citation type="journal article" date="2019" name="Sci. Rep.">
        <title>Orb-weaving spider Araneus ventricosus genome elucidates the spidroin gene catalogue.</title>
        <authorList>
            <person name="Kono N."/>
            <person name="Nakamura H."/>
            <person name="Ohtoshi R."/>
            <person name="Moran D.A.P."/>
            <person name="Shinohara A."/>
            <person name="Yoshida Y."/>
            <person name="Fujiwara M."/>
            <person name="Mori M."/>
            <person name="Tomita M."/>
            <person name="Arakawa K."/>
        </authorList>
    </citation>
    <scope>NUCLEOTIDE SEQUENCE [LARGE SCALE GENOMIC DNA]</scope>
</reference>
<name>A0A4Y2B1J3_ARAVE</name>
<protein>
    <submittedName>
        <fullName evidence="2">Uncharacterized protein</fullName>
    </submittedName>
</protein>
<gene>
    <name evidence="2" type="ORF">AVEN_42201_1</name>
</gene>
<dbReference type="AlphaFoldDB" id="A0A4Y2B1J3"/>
<dbReference type="EMBL" id="BGPR01000040">
    <property type="protein sequence ID" value="GBL84934.1"/>
    <property type="molecule type" value="Genomic_DNA"/>
</dbReference>
<evidence type="ECO:0000313" key="3">
    <source>
        <dbReference type="Proteomes" id="UP000499080"/>
    </source>
</evidence>
<accession>A0A4Y2B1J3</accession>
<evidence type="ECO:0000256" key="1">
    <source>
        <dbReference type="SAM" id="MobiDB-lite"/>
    </source>
</evidence>
<sequence length="92" mass="10228">MRFFSGLSPVFRNVGPRPTEGDINSHTNPAIMAIPTYDPKKEAHPSHYRSTVSSSKANNPNSSNRCIRKSTNPTRSYLSFSGHIWEHQGIGT</sequence>
<dbReference type="Proteomes" id="UP000499080">
    <property type="component" value="Unassembled WGS sequence"/>
</dbReference>
<feature type="region of interest" description="Disordered" evidence="1">
    <location>
        <begin position="1"/>
        <end position="72"/>
    </location>
</feature>
<proteinExistence type="predicted"/>